<sequence>MTTIDTKSALDGFPSIQRLASSYPSLLSKEWDGALPVGIFMTLHALRVAYEVRKSVQLSGRSGLLQELFVMLTFSFGGAILTGLALGRPQAWLENNLTVPVYSLAYILMAQMPGDLLYWALRQASPVSDVFLASVDGLIRGFGVTAAGVDLVRKGMAGQPIADSLVAWVFVGTVMGSGGGIIDDFLQISRAVWNFRTPDMLRSGFSLDIKLSFAATVGYIVSTHAWSFAERAPGFPLSSLLDALLHAVPRITEQEAHLLSGLLCSAVLGTAAHAQAKVFAAAERSAQMVARAKKTDSLLADDASVSESEGDSDEDIEN</sequence>
<organism evidence="13 14">
    <name type="scientific">Coemansia asiatica</name>
    <dbReference type="NCBI Taxonomy" id="1052880"/>
    <lineage>
        <taxon>Eukaryota</taxon>
        <taxon>Fungi</taxon>
        <taxon>Fungi incertae sedis</taxon>
        <taxon>Zoopagomycota</taxon>
        <taxon>Kickxellomycotina</taxon>
        <taxon>Kickxellomycetes</taxon>
        <taxon>Kickxellales</taxon>
        <taxon>Kickxellaceae</taxon>
        <taxon>Coemansia</taxon>
    </lineage>
</organism>
<accession>A0A9W7XMV8</accession>
<evidence type="ECO:0000256" key="4">
    <source>
        <dbReference type="ARBA" id="ARBA00022538"/>
    </source>
</evidence>
<evidence type="ECO:0000256" key="10">
    <source>
        <dbReference type="ARBA" id="ARBA00023136"/>
    </source>
</evidence>
<feature type="compositionally biased region" description="Acidic residues" evidence="12">
    <location>
        <begin position="308"/>
        <end position="318"/>
    </location>
</feature>
<dbReference type="Pfam" id="PF05197">
    <property type="entry name" value="TRIC"/>
    <property type="match status" value="1"/>
</dbReference>
<comment type="subcellular location">
    <subcellularLocation>
        <location evidence="1">Endomembrane system</location>
        <topology evidence="1">Multi-pass membrane protein</topology>
    </subcellularLocation>
</comment>
<dbReference type="Proteomes" id="UP001145021">
    <property type="component" value="Unassembled WGS sequence"/>
</dbReference>
<dbReference type="AlphaFoldDB" id="A0A9W7XMV8"/>
<keyword evidence="9" id="KW-0406">Ion transport</keyword>
<keyword evidence="5" id="KW-0812">Transmembrane</keyword>
<dbReference type="GO" id="GO:0005267">
    <property type="term" value="F:potassium channel activity"/>
    <property type="evidence" value="ECO:0007669"/>
    <property type="project" value="UniProtKB-KW"/>
</dbReference>
<feature type="region of interest" description="Disordered" evidence="12">
    <location>
        <begin position="294"/>
        <end position="318"/>
    </location>
</feature>
<evidence type="ECO:0000256" key="8">
    <source>
        <dbReference type="ARBA" id="ARBA00022989"/>
    </source>
</evidence>
<gene>
    <name evidence="13" type="ORF">LPJ64_002014</name>
</gene>
<name>A0A9W7XMV8_9FUNG</name>
<evidence type="ECO:0000256" key="6">
    <source>
        <dbReference type="ARBA" id="ARBA00022826"/>
    </source>
</evidence>
<dbReference type="GO" id="GO:0042802">
    <property type="term" value="F:identical protein binding"/>
    <property type="evidence" value="ECO:0007669"/>
    <property type="project" value="InterPro"/>
</dbReference>
<keyword evidence="7" id="KW-0630">Potassium</keyword>
<dbReference type="GO" id="GO:0012505">
    <property type="term" value="C:endomembrane system"/>
    <property type="evidence" value="ECO:0007669"/>
    <property type="project" value="UniProtKB-SubCell"/>
</dbReference>
<comment type="similarity">
    <text evidence="2">Belongs to the TMEM38 family.</text>
</comment>
<keyword evidence="8" id="KW-1133">Transmembrane helix</keyword>
<evidence type="ECO:0000256" key="11">
    <source>
        <dbReference type="ARBA" id="ARBA00023303"/>
    </source>
</evidence>
<keyword evidence="3" id="KW-0813">Transport</keyword>
<evidence type="ECO:0000256" key="3">
    <source>
        <dbReference type="ARBA" id="ARBA00022448"/>
    </source>
</evidence>
<evidence type="ECO:0000313" key="13">
    <source>
        <dbReference type="EMBL" id="KAJ1646506.1"/>
    </source>
</evidence>
<evidence type="ECO:0000256" key="7">
    <source>
        <dbReference type="ARBA" id="ARBA00022958"/>
    </source>
</evidence>
<keyword evidence="4" id="KW-0633">Potassium transport</keyword>
<evidence type="ECO:0000256" key="9">
    <source>
        <dbReference type="ARBA" id="ARBA00023065"/>
    </source>
</evidence>
<keyword evidence="11" id="KW-0407">Ion channel</keyword>
<evidence type="ECO:0000256" key="1">
    <source>
        <dbReference type="ARBA" id="ARBA00004127"/>
    </source>
</evidence>
<keyword evidence="10" id="KW-0472">Membrane</keyword>
<evidence type="ECO:0000313" key="14">
    <source>
        <dbReference type="Proteomes" id="UP001145021"/>
    </source>
</evidence>
<evidence type="ECO:0000256" key="5">
    <source>
        <dbReference type="ARBA" id="ARBA00022692"/>
    </source>
</evidence>
<dbReference type="PANTHER" id="PTHR12454">
    <property type="entry name" value="TRIMERIC INTRACELLULAR CATION CHANNEL"/>
    <property type="match status" value="1"/>
</dbReference>
<evidence type="ECO:0000256" key="12">
    <source>
        <dbReference type="SAM" id="MobiDB-lite"/>
    </source>
</evidence>
<proteinExistence type="inferred from homology"/>
<keyword evidence="14" id="KW-1185">Reference proteome</keyword>
<dbReference type="EMBL" id="JANBOH010000058">
    <property type="protein sequence ID" value="KAJ1646506.1"/>
    <property type="molecule type" value="Genomic_DNA"/>
</dbReference>
<dbReference type="GO" id="GO:0016020">
    <property type="term" value="C:membrane"/>
    <property type="evidence" value="ECO:0007669"/>
    <property type="project" value="InterPro"/>
</dbReference>
<comment type="caution">
    <text evidence="13">The sequence shown here is derived from an EMBL/GenBank/DDBJ whole genome shotgun (WGS) entry which is preliminary data.</text>
</comment>
<evidence type="ECO:0000256" key="2">
    <source>
        <dbReference type="ARBA" id="ARBA00005766"/>
    </source>
</evidence>
<dbReference type="InterPro" id="IPR007866">
    <property type="entry name" value="TRIC_channel"/>
</dbReference>
<keyword evidence="6" id="KW-0631">Potassium channel</keyword>
<reference evidence="13" key="1">
    <citation type="submission" date="2022-07" db="EMBL/GenBank/DDBJ databases">
        <title>Phylogenomic reconstructions and comparative analyses of Kickxellomycotina fungi.</title>
        <authorList>
            <person name="Reynolds N.K."/>
            <person name="Stajich J.E."/>
            <person name="Barry K."/>
            <person name="Grigoriev I.V."/>
            <person name="Crous P."/>
            <person name="Smith M.E."/>
        </authorList>
    </citation>
    <scope>NUCLEOTIDE SEQUENCE</scope>
    <source>
        <strain evidence="13">NBRC 105413</strain>
    </source>
</reference>
<protein>
    <submittedName>
        <fullName evidence="13">Uncharacterized protein</fullName>
    </submittedName>
</protein>
<dbReference type="PANTHER" id="PTHR12454:SF11">
    <property type="entry name" value="GH25683P"/>
    <property type="match status" value="1"/>
</dbReference>